<keyword evidence="5" id="KW-1185">Reference proteome</keyword>
<evidence type="ECO:0000259" key="3">
    <source>
        <dbReference type="Pfam" id="PF25989"/>
    </source>
</evidence>
<dbReference type="EMBL" id="JAIXNE010000011">
    <property type="protein sequence ID" value="MCA6079208.1"/>
    <property type="molecule type" value="Genomic_DNA"/>
</dbReference>
<dbReference type="AlphaFoldDB" id="A0A9X1HY75"/>
<dbReference type="Pfam" id="PF25989">
    <property type="entry name" value="YknX_C"/>
    <property type="match status" value="1"/>
</dbReference>
<dbReference type="InterPro" id="IPR006143">
    <property type="entry name" value="RND_pump_MFP"/>
</dbReference>
<dbReference type="Gene3D" id="1.10.287.470">
    <property type="entry name" value="Helix hairpin bin"/>
    <property type="match status" value="1"/>
</dbReference>
<dbReference type="Gene3D" id="2.40.30.170">
    <property type="match status" value="1"/>
</dbReference>
<dbReference type="Proteomes" id="UP001139409">
    <property type="component" value="Unassembled WGS sequence"/>
</dbReference>
<feature type="domain" description="Multidrug resistance protein MdtA-like barrel-sandwich hybrid" evidence="2">
    <location>
        <begin position="72"/>
        <end position="185"/>
    </location>
</feature>
<evidence type="ECO:0000313" key="4">
    <source>
        <dbReference type="EMBL" id="MCA6079208.1"/>
    </source>
</evidence>
<reference evidence="4" key="1">
    <citation type="submission" date="2021-09" db="EMBL/GenBank/DDBJ databases">
        <title>Fulvivirga sp. isolated from coastal sediment.</title>
        <authorList>
            <person name="Yu H."/>
        </authorList>
    </citation>
    <scope>NUCLEOTIDE SEQUENCE</scope>
    <source>
        <strain evidence="4">1062</strain>
    </source>
</reference>
<dbReference type="Gene3D" id="2.40.420.20">
    <property type="match status" value="1"/>
</dbReference>
<dbReference type="Pfam" id="PF25917">
    <property type="entry name" value="BSH_RND"/>
    <property type="match status" value="1"/>
</dbReference>
<dbReference type="InterPro" id="IPR058637">
    <property type="entry name" value="YknX-like_C"/>
</dbReference>
<organism evidence="4 5">
    <name type="scientific">Fulvivirga sedimenti</name>
    <dbReference type="NCBI Taxonomy" id="2879465"/>
    <lineage>
        <taxon>Bacteria</taxon>
        <taxon>Pseudomonadati</taxon>
        <taxon>Bacteroidota</taxon>
        <taxon>Cytophagia</taxon>
        <taxon>Cytophagales</taxon>
        <taxon>Fulvivirgaceae</taxon>
        <taxon>Fulvivirga</taxon>
    </lineage>
</organism>
<accession>A0A9X1HY75</accession>
<comment type="caution">
    <text evidence="4">The sequence shown here is derived from an EMBL/GenBank/DDBJ whole genome shotgun (WGS) entry which is preliminary data.</text>
</comment>
<protein>
    <submittedName>
        <fullName evidence="4">Efflux RND transporter periplasmic adaptor subunit</fullName>
    </submittedName>
</protein>
<evidence type="ECO:0000259" key="2">
    <source>
        <dbReference type="Pfam" id="PF25917"/>
    </source>
</evidence>
<sequence>MKRILPILIAVILIAFVIYQLKSNKEKLEAQTNLSLQKVEEIPVRVFTVAPWSNTFQETFSGQLVAESELMVTSSAQGRITNVYVAKGQKIKQGDVIAQVEDALLREQLQVAQSAYEKLKKDRERFRIMAENEAITGQQLETLELNLKAAEAKYLAAQQQLSDNRVKSPIAGIINQLFIKKGGMLGPGVPVCEIVNTDNLLLRLKLSQNELEQISSSDRVDVRIDGIQEVTTGTISFQSVKPDFANLFEVDIVLNSQKGDIRPGMMATAISESAAPPDVIFIPQEALLGYGEREFYVFIADEGIAAKRIVSRGESRNGWIRIIDGLSVGDRVITEGQNMIDAGQKIAVQE</sequence>
<dbReference type="PANTHER" id="PTHR30469">
    <property type="entry name" value="MULTIDRUG RESISTANCE PROTEIN MDTA"/>
    <property type="match status" value="1"/>
</dbReference>
<gene>
    <name evidence="4" type="ORF">LDX50_30325</name>
</gene>
<dbReference type="InterPro" id="IPR058625">
    <property type="entry name" value="MdtA-like_BSH"/>
</dbReference>
<comment type="similarity">
    <text evidence="1">Belongs to the membrane fusion protein (MFP) (TC 8.A.1) family.</text>
</comment>
<evidence type="ECO:0000313" key="5">
    <source>
        <dbReference type="Proteomes" id="UP001139409"/>
    </source>
</evidence>
<feature type="domain" description="YknX-like C-terminal permuted SH3-like" evidence="3">
    <location>
        <begin position="281"/>
        <end position="348"/>
    </location>
</feature>
<name>A0A9X1HY75_9BACT</name>
<dbReference type="NCBIfam" id="TIGR01730">
    <property type="entry name" value="RND_mfp"/>
    <property type="match status" value="1"/>
</dbReference>
<proteinExistence type="inferred from homology"/>
<dbReference type="SUPFAM" id="SSF111369">
    <property type="entry name" value="HlyD-like secretion proteins"/>
    <property type="match status" value="1"/>
</dbReference>
<evidence type="ECO:0000256" key="1">
    <source>
        <dbReference type="ARBA" id="ARBA00009477"/>
    </source>
</evidence>
<dbReference type="GO" id="GO:0015562">
    <property type="term" value="F:efflux transmembrane transporter activity"/>
    <property type="evidence" value="ECO:0007669"/>
    <property type="project" value="TreeGrafter"/>
</dbReference>
<dbReference type="GO" id="GO:1990281">
    <property type="term" value="C:efflux pump complex"/>
    <property type="evidence" value="ECO:0007669"/>
    <property type="project" value="TreeGrafter"/>
</dbReference>
<dbReference type="RefSeq" id="WP_225700068.1">
    <property type="nucleotide sequence ID" value="NZ_JAIXNE010000011.1"/>
</dbReference>
<dbReference type="Gene3D" id="2.40.50.100">
    <property type="match status" value="1"/>
</dbReference>
<dbReference type="PANTHER" id="PTHR30469:SF15">
    <property type="entry name" value="HLYD FAMILY OF SECRETION PROTEINS"/>
    <property type="match status" value="1"/>
</dbReference>